<name>A0A024FZR0_9STRA</name>
<sequence>MTLSNHVASSSEKLPCRQNESSDADNQTEMQCHLTLERVLGITARSNNMISVNRRTGEIAYVAGCIVVIYNLRRNRQIRYYRVEQSITSVVFSPDGKYLAISEYGDTCAITVWDFEMGELYAEFRLESYRVVCMAFSHDNSYVVSVGVEKDHLMYVWKIGNDSKNPIGAAEVHERVFGIDFSNRGNYFVTVGEQHVRFWCMEANHFQMTGKSVKTIPELRHRKANMSAKEESTFTSVTCGFGENDGKVYALTSDGVLCAFGIGGALERIVSLESSKGFSVAASEAYVIVGGASSVVRLFDPSTLAYRGTLPFPPAFGKANEPYIESKKSLVPEHPHRYPLVTAVVVTGCHAVVLYSNRFLFVYQISDLENIALYRSFVFHSGRITDLRAHGRAIGVSPRGRMIYEHQATDISNQTSINSLPNCTFVSCSEDNTMRFWHLELHKSLKKGIEWCNSKYKCPYSQEMLRVVYYEAEDERNPPQYVSDGTWKMPCFRTLAIRPDGTQVAAGDTRGKIAIFDVSQADIIQKMAAHSSEVLCLNYSHGNSSYTSDLLASGGKDHRACIFDAQNSYIAIGTGKPTGSAIKGLEVIAETMRLITSSSDNKVVLSDLKRGDHNTKLEIQPYNSIAMDGGPLRDMHLMNDNVRVVTCCSDKLAFHYLEPSSTIKQTKAVFVGEQNRFAICPANYCAALSGSSTPPYVQIVEITTGNVLAEVGGHDGEITGLQFLPDGRRLVSSSSDGCIFVWRLSQYLQQSIRSRLPRLKATGGNDPDGDLTTLPRAKRAIPHAINPGQNDATAPPAPSSTKNEFEELMQNAKSGLLGKMREDLLRNLHGTIRAHPTDSNAKDTNIAEDRFPLVSNMEMISKEYTTDDGAVCYERGFENSKGQNGDLVGFSETTKAEKMATKDKAQMQVDRPYVRVDDKLIPISSLSAKSDLMGTKRAVKSTNVLSTSLALERDQLERRKRQMETANAVAAMNSRLSQLGLLKLKQIEVSTEKISKPSPTHSLTGNSREKRVEFVNLSVELNPVEAHSTEGSSHLNATVCDRPSSNRTFESLEKLAAPCKANQQTLLHSITSYSKKKYEDSLPSELLESIEARKVINPSVKESFDETITRRPILEKPHVLSDATDLKEDYSNSDDDSDQNENSDEESTSQVDNQLSSGETYRNTNFHQAPNSQVNEEVVEQYFTENSSINRSIRKLDLSSTNVSLSLYTAGYTRTPTFSDLGTSIRTRQSLDSLPVDVSISAFTVGYTNLNSALPLTSYRNEKSMMESSLSVFTSGYTEENAFSNQTVTCVNEAVGNLPSIVAPSNINRSQAISSPNANETEHTCTDRVSDAEICANTLSDAMLRVSQTAVPVDVSLSQFTTGYKAMDKEVECTDITTVTSEDALKSSRILESIKQQLEVAIPITQATMEQSLSTSGSQDTQLREIFDLMSRLREKIAVRIFFADE</sequence>
<keyword evidence="6" id="KW-1185">Reference proteome</keyword>
<dbReference type="InterPro" id="IPR052779">
    <property type="entry name" value="WDR62"/>
</dbReference>
<comment type="caution">
    <text evidence="5">The sequence shown here is derived from an EMBL/GenBank/DDBJ whole genome shotgun (WGS) entry which is preliminary data.</text>
</comment>
<feature type="region of interest" description="Disordered" evidence="3">
    <location>
        <begin position="1115"/>
        <end position="1155"/>
    </location>
</feature>
<keyword evidence="1" id="KW-0853">WD repeat</keyword>
<feature type="repeat" description="WD" evidence="1">
    <location>
        <begin position="711"/>
        <end position="745"/>
    </location>
</feature>
<dbReference type="PROSITE" id="PS50294">
    <property type="entry name" value="WD_REPEATS_REGION"/>
    <property type="match status" value="1"/>
</dbReference>
<evidence type="ECO:0000313" key="5">
    <source>
        <dbReference type="EMBL" id="CCI39867.1"/>
    </source>
</evidence>
<evidence type="ECO:0000256" key="2">
    <source>
        <dbReference type="SAM" id="Coils"/>
    </source>
</evidence>
<evidence type="ECO:0000256" key="3">
    <source>
        <dbReference type="SAM" id="MobiDB-lite"/>
    </source>
</evidence>
<dbReference type="InParanoid" id="A0A024FZR0"/>
<evidence type="ECO:0000259" key="4">
    <source>
        <dbReference type="Pfam" id="PF12894"/>
    </source>
</evidence>
<dbReference type="InterPro" id="IPR036322">
    <property type="entry name" value="WD40_repeat_dom_sf"/>
</dbReference>
<feature type="domain" description="Anaphase-promoting complex subunit 4-like WD40" evidence="4">
    <location>
        <begin position="493"/>
        <end position="540"/>
    </location>
</feature>
<feature type="region of interest" description="Disordered" evidence="3">
    <location>
        <begin position="1"/>
        <end position="27"/>
    </location>
</feature>
<dbReference type="SMART" id="SM00320">
    <property type="entry name" value="WD40"/>
    <property type="match status" value="10"/>
</dbReference>
<keyword evidence="2" id="KW-0175">Coiled coil</keyword>
<dbReference type="InterPro" id="IPR015943">
    <property type="entry name" value="WD40/YVTN_repeat-like_dom_sf"/>
</dbReference>
<feature type="coiled-coil region" evidence="2">
    <location>
        <begin position="946"/>
        <end position="973"/>
    </location>
</feature>
<feature type="compositionally biased region" description="Acidic residues" evidence="3">
    <location>
        <begin position="1131"/>
        <end position="1147"/>
    </location>
</feature>
<accession>A0A024FZR0</accession>
<dbReference type="InterPro" id="IPR001680">
    <property type="entry name" value="WD40_rpt"/>
</dbReference>
<evidence type="ECO:0000256" key="1">
    <source>
        <dbReference type="PROSITE-ProRule" id="PRU00221"/>
    </source>
</evidence>
<dbReference type="OrthoDB" id="6154712at2759"/>
<protein>
    <recommendedName>
        <fullName evidence="4">Anaphase-promoting complex subunit 4-like WD40 domain-containing protein</fullName>
    </recommendedName>
</protein>
<dbReference type="PROSITE" id="PS50082">
    <property type="entry name" value="WD_REPEATS_2"/>
    <property type="match status" value="1"/>
</dbReference>
<dbReference type="Pfam" id="PF12894">
    <property type="entry name" value="ANAPC4_WD40"/>
    <property type="match status" value="1"/>
</dbReference>
<dbReference type="Pfam" id="PF00400">
    <property type="entry name" value="WD40"/>
    <property type="match status" value="3"/>
</dbReference>
<dbReference type="Proteomes" id="UP000053237">
    <property type="component" value="Unassembled WGS sequence"/>
</dbReference>
<dbReference type="Gene3D" id="2.130.10.10">
    <property type="entry name" value="YVTN repeat-like/Quinoprotein amine dehydrogenase"/>
    <property type="match status" value="3"/>
</dbReference>
<evidence type="ECO:0000313" key="6">
    <source>
        <dbReference type="Proteomes" id="UP000053237"/>
    </source>
</evidence>
<dbReference type="PANTHER" id="PTHR45589:SF1">
    <property type="entry name" value="WD REPEAT DOMAIN 62, ISOFORM G"/>
    <property type="match status" value="1"/>
</dbReference>
<organism evidence="5 6">
    <name type="scientific">Albugo candida</name>
    <dbReference type="NCBI Taxonomy" id="65357"/>
    <lineage>
        <taxon>Eukaryota</taxon>
        <taxon>Sar</taxon>
        <taxon>Stramenopiles</taxon>
        <taxon>Oomycota</taxon>
        <taxon>Peronosporomycetes</taxon>
        <taxon>Albuginales</taxon>
        <taxon>Albuginaceae</taxon>
        <taxon>Albugo</taxon>
    </lineage>
</organism>
<dbReference type="InterPro" id="IPR024977">
    <property type="entry name" value="Apc4-like_WD40_dom"/>
</dbReference>
<dbReference type="SUPFAM" id="SSF50978">
    <property type="entry name" value="WD40 repeat-like"/>
    <property type="match status" value="2"/>
</dbReference>
<gene>
    <name evidence="5" type="ORF">BN9_006510</name>
</gene>
<dbReference type="PANTHER" id="PTHR45589">
    <property type="entry name" value="WD REPEAT DOMAIN 62, ISOFORM G"/>
    <property type="match status" value="1"/>
</dbReference>
<feature type="compositionally biased region" description="Basic and acidic residues" evidence="3">
    <location>
        <begin position="1115"/>
        <end position="1130"/>
    </location>
</feature>
<reference evidence="5 6" key="1">
    <citation type="submission" date="2012-05" db="EMBL/GenBank/DDBJ databases">
        <title>Recombination and specialization in a pathogen metapopulation.</title>
        <authorList>
            <person name="Gardiner A."/>
            <person name="Kemen E."/>
            <person name="Schultz-Larsen T."/>
            <person name="MacLean D."/>
            <person name="Van Oosterhout C."/>
            <person name="Jones J.D.G."/>
        </authorList>
    </citation>
    <scope>NUCLEOTIDE SEQUENCE [LARGE SCALE GENOMIC DNA]</scope>
    <source>
        <strain evidence="5 6">Ac Nc2</strain>
    </source>
</reference>
<proteinExistence type="predicted"/>
<dbReference type="SUPFAM" id="SSF50998">
    <property type="entry name" value="Quinoprotein alcohol dehydrogenase-like"/>
    <property type="match status" value="1"/>
</dbReference>
<dbReference type="EMBL" id="CAIX01000004">
    <property type="protein sequence ID" value="CCI39867.1"/>
    <property type="molecule type" value="Genomic_DNA"/>
</dbReference>
<dbReference type="InterPro" id="IPR011047">
    <property type="entry name" value="Quinoprotein_ADH-like_sf"/>
</dbReference>